<name>A0AAW4HBQ3_VIBVL</name>
<evidence type="ECO:0000313" key="2">
    <source>
        <dbReference type="Proteomes" id="UP000664056"/>
    </source>
</evidence>
<protein>
    <recommendedName>
        <fullName evidence="3">WYL domain-containing protein</fullName>
    </recommendedName>
</protein>
<reference evidence="1" key="1">
    <citation type="submission" date="2021-03" db="EMBL/GenBank/DDBJ databases">
        <title>Study of the foodborne Vibrio vulnificus isolates from China.</title>
        <authorList>
            <person name="Zheng Z."/>
            <person name="Ye L."/>
        </authorList>
    </citation>
    <scope>NUCLEOTIDE SEQUENCE</scope>
    <source>
        <strain evidence="1">Vv1582</strain>
    </source>
</reference>
<evidence type="ECO:0008006" key="3">
    <source>
        <dbReference type="Google" id="ProtNLM"/>
    </source>
</evidence>
<sequence length="253" mass="28593">MTTTRKPTTTEQLSLAFELYHRIPRGRKVTAQQLQLELASIGIERDIRTIQRNLDVVVHYLDVDKDTRSKPYGYSRHLNSHLVLGPRESVILKLSKALASVTLPSSMQLAIEAAFEPIAIHQQTYPGIKSTQGGPQKVHVELTQTATFTGLEKQFEPIALALTYQRMMTITLINHSVLKHIKPLGLIFSEAQFYLVYQTPNDEIHDIALNTVNKVKVSTFHFDYPIDFELAKYCLTSRDYPATQAHSKSSESA</sequence>
<dbReference type="RefSeq" id="WP_080526003.1">
    <property type="nucleotide sequence ID" value="NZ_JAFKOQ010000004.1"/>
</dbReference>
<proteinExistence type="predicted"/>
<dbReference type="EMBL" id="JAFKOQ010000004">
    <property type="protein sequence ID" value="MBN8121854.1"/>
    <property type="molecule type" value="Genomic_DNA"/>
</dbReference>
<dbReference type="Proteomes" id="UP000664056">
    <property type="component" value="Unassembled WGS sequence"/>
</dbReference>
<comment type="caution">
    <text evidence="1">The sequence shown here is derived from an EMBL/GenBank/DDBJ whole genome shotgun (WGS) entry which is preliminary data.</text>
</comment>
<evidence type="ECO:0000313" key="1">
    <source>
        <dbReference type="EMBL" id="MBN8121854.1"/>
    </source>
</evidence>
<accession>A0AAW4HBQ3</accession>
<dbReference type="AlphaFoldDB" id="A0AAW4HBQ3"/>
<organism evidence="1 2">
    <name type="scientific">Vibrio vulnificus</name>
    <dbReference type="NCBI Taxonomy" id="672"/>
    <lineage>
        <taxon>Bacteria</taxon>
        <taxon>Pseudomonadati</taxon>
        <taxon>Pseudomonadota</taxon>
        <taxon>Gammaproteobacteria</taxon>
        <taxon>Vibrionales</taxon>
        <taxon>Vibrionaceae</taxon>
        <taxon>Vibrio</taxon>
    </lineage>
</organism>
<gene>
    <name evidence="1" type="ORF">J0J18_08930</name>
</gene>